<organism evidence="1">
    <name type="scientific">Rhizophora mucronata</name>
    <name type="common">Asiatic mangrove</name>
    <dbReference type="NCBI Taxonomy" id="61149"/>
    <lineage>
        <taxon>Eukaryota</taxon>
        <taxon>Viridiplantae</taxon>
        <taxon>Streptophyta</taxon>
        <taxon>Embryophyta</taxon>
        <taxon>Tracheophyta</taxon>
        <taxon>Spermatophyta</taxon>
        <taxon>Magnoliopsida</taxon>
        <taxon>eudicotyledons</taxon>
        <taxon>Gunneridae</taxon>
        <taxon>Pentapetalae</taxon>
        <taxon>rosids</taxon>
        <taxon>fabids</taxon>
        <taxon>Malpighiales</taxon>
        <taxon>Rhizophoraceae</taxon>
        <taxon>Rhizophora</taxon>
    </lineage>
</organism>
<proteinExistence type="predicted"/>
<evidence type="ECO:0000313" key="1">
    <source>
        <dbReference type="EMBL" id="MBX63937.1"/>
    </source>
</evidence>
<sequence>MRAQSTQISQISRIFLFILIDKLDIKIAVRPNLETEVNNGNLALISFSNHEKKTVYFLTAHLHTNQLVNF</sequence>
<dbReference type="EMBL" id="GGEC01083453">
    <property type="protein sequence ID" value="MBX63937.1"/>
    <property type="molecule type" value="Transcribed_RNA"/>
</dbReference>
<accession>A0A2P2QAH6</accession>
<name>A0A2P2QAH6_RHIMU</name>
<reference evidence="1" key="1">
    <citation type="submission" date="2018-02" db="EMBL/GenBank/DDBJ databases">
        <title>Rhizophora mucronata_Transcriptome.</title>
        <authorList>
            <person name="Meera S.P."/>
            <person name="Sreeshan A."/>
            <person name="Augustine A."/>
        </authorList>
    </citation>
    <scope>NUCLEOTIDE SEQUENCE</scope>
    <source>
        <tissue evidence="1">Leaf</tissue>
    </source>
</reference>
<protein>
    <submittedName>
        <fullName evidence="1">Uncharacterized protein</fullName>
    </submittedName>
</protein>
<dbReference type="AlphaFoldDB" id="A0A2P2QAH6"/>